<dbReference type="Proteomes" id="UP000198816">
    <property type="component" value="Unassembled WGS sequence"/>
</dbReference>
<dbReference type="STRING" id="1058.SAMN05421783_1078"/>
<name>A0A1H2VG76_THIRO</name>
<organism evidence="1 2">
    <name type="scientific">Thiocapsa roseopersicina</name>
    <dbReference type="NCBI Taxonomy" id="1058"/>
    <lineage>
        <taxon>Bacteria</taxon>
        <taxon>Pseudomonadati</taxon>
        <taxon>Pseudomonadota</taxon>
        <taxon>Gammaproteobacteria</taxon>
        <taxon>Chromatiales</taxon>
        <taxon>Chromatiaceae</taxon>
        <taxon>Thiocapsa</taxon>
    </lineage>
</organism>
<dbReference type="EMBL" id="FNNZ01000007">
    <property type="protein sequence ID" value="SDW67278.1"/>
    <property type="molecule type" value="Genomic_DNA"/>
</dbReference>
<gene>
    <name evidence="1" type="ORF">SAMN05421783_1078</name>
</gene>
<dbReference type="AlphaFoldDB" id="A0A1H2VG76"/>
<sequence length="46" mass="5707">MKRTWSHEYWLSAKKMRSWRNSQTSGANYWGWNARVRYARNWLGTQ</sequence>
<protein>
    <submittedName>
        <fullName evidence="1">Uncharacterized protein</fullName>
    </submittedName>
</protein>
<evidence type="ECO:0000313" key="1">
    <source>
        <dbReference type="EMBL" id="SDW67278.1"/>
    </source>
</evidence>
<reference evidence="2" key="1">
    <citation type="submission" date="2016-10" db="EMBL/GenBank/DDBJ databases">
        <authorList>
            <person name="Varghese N."/>
            <person name="Submissions S."/>
        </authorList>
    </citation>
    <scope>NUCLEOTIDE SEQUENCE [LARGE SCALE GENOMIC DNA]</scope>
    <source>
        <strain evidence="2">DSM 217</strain>
    </source>
</reference>
<proteinExistence type="predicted"/>
<accession>A0A1H2VG76</accession>
<evidence type="ECO:0000313" key="2">
    <source>
        <dbReference type="Proteomes" id="UP000198816"/>
    </source>
</evidence>
<keyword evidence="2" id="KW-1185">Reference proteome</keyword>